<dbReference type="PANTHER" id="PTHR33375">
    <property type="entry name" value="CHROMOSOME-PARTITIONING PROTEIN PARB-RELATED"/>
    <property type="match status" value="1"/>
</dbReference>
<feature type="domain" description="ParB-like N-terminal" evidence="3">
    <location>
        <begin position="11"/>
        <end position="105"/>
    </location>
</feature>
<dbReference type="InterPro" id="IPR003115">
    <property type="entry name" value="ParB_N"/>
</dbReference>
<dbReference type="Gene3D" id="3.90.1530.30">
    <property type="match status" value="1"/>
</dbReference>
<sequence length="288" mass="33084">MANKPLTAKIIEIPINKIWPNPEQPRNESWGDLEGLKATMENRGLVQYPIVIRKDQPKGNARFMLISGERRWKAAKMGGIKKMFCIWRKDIKEKDIFVLSFMENLQRQPLNPIEEAKSFVRLLTEFHGISIADLAKKLGVSQPKIYNALKLLELPDEIQSMVAAKTISPVTVSGLHSVPKKETKIRIARKIVKERLSGKQAQELIVQTMAKENGTFSDGRTAKEVMFERNFRQFSNSVTSISDLYDFWVKLDNQSQKKFLELLKKDKKLAGDLDYARRLLNKIGERLD</sequence>
<reference evidence="4 5" key="1">
    <citation type="journal article" date="2016" name="Nat. Commun.">
        <title>Thousands of microbial genomes shed light on interconnected biogeochemical processes in an aquifer system.</title>
        <authorList>
            <person name="Anantharaman K."/>
            <person name="Brown C.T."/>
            <person name="Hug L.A."/>
            <person name="Sharon I."/>
            <person name="Castelle C.J."/>
            <person name="Probst A.J."/>
            <person name="Thomas B.C."/>
            <person name="Singh A."/>
            <person name="Wilkins M.J."/>
            <person name="Karaoz U."/>
            <person name="Brodie E.L."/>
            <person name="Williams K.H."/>
            <person name="Hubbard S.S."/>
            <person name="Banfield J.F."/>
        </authorList>
    </citation>
    <scope>NUCLEOTIDE SEQUENCE [LARGE SCALE GENOMIC DNA]</scope>
</reference>
<evidence type="ECO:0000313" key="5">
    <source>
        <dbReference type="Proteomes" id="UP000176260"/>
    </source>
</evidence>
<dbReference type="Pfam" id="PF02195">
    <property type="entry name" value="ParB_N"/>
    <property type="match status" value="1"/>
</dbReference>
<dbReference type="Gene3D" id="1.10.10.2830">
    <property type="match status" value="1"/>
</dbReference>
<comment type="caution">
    <text evidence="4">The sequence shown here is derived from an EMBL/GenBank/DDBJ whole genome shotgun (WGS) entry which is preliminary data.</text>
</comment>
<dbReference type="GO" id="GO:0007059">
    <property type="term" value="P:chromosome segregation"/>
    <property type="evidence" value="ECO:0007669"/>
    <property type="project" value="UniProtKB-KW"/>
</dbReference>
<proteinExistence type="inferred from homology"/>
<dbReference type="InterPro" id="IPR041468">
    <property type="entry name" value="HTH_ParB/Spo0J"/>
</dbReference>
<dbReference type="GO" id="GO:0003677">
    <property type="term" value="F:DNA binding"/>
    <property type="evidence" value="ECO:0007669"/>
    <property type="project" value="InterPro"/>
</dbReference>
<dbReference type="Proteomes" id="UP000176260">
    <property type="component" value="Unassembled WGS sequence"/>
</dbReference>
<evidence type="ECO:0000256" key="1">
    <source>
        <dbReference type="ARBA" id="ARBA00006295"/>
    </source>
</evidence>
<accession>A0A1G1XRZ7</accession>
<dbReference type="AlphaFoldDB" id="A0A1G1XRZ7"/>
<dbReference type="SUPFAM" id="SSF109709">
    <property type="entry name" value="KorB DNA-binding domain-like"/>
    <property type="match status" value="1"/>
</dbReference>
<dbReference type="EMBL" id="MHIA01000005">
    <property type="protein sequence ID" value="OGY42849.1"/>
    <property type="molecule type" value="Genomic_DNA"/>
</dbReference>
<dbReference type="InterPro" id="IPR004437">
    <property type="entry name" value="ParB/RepB/Spo0J"/>
</dbReference>
<dbReference type="SMART" id="SM00470">
    <property type="entry name" value="ParB"/>
    <property type="match status" value="1"/>
</dbReference>
<evidence type="ECO:0000256" key="2">
    <source>
        <dbReference type="ARBA" id="ARBA00022829"/>
    </source>
</evidence>
<dbReference type="InterPro" id="IPR036086">
    <property type="entry name" value="ParB/Sulfiredoxin_sf"/>
</dbReference>
<name>A0A1G1XRZ7_9BACT</name>
<dbReference type="FunFam" id="1.10.10.2830:FF:000001">
    <property type="entry name" value="Chromosome partitioning protein ParB"/>
    <property type="match status" value="1"/>
</dbReference>
<dbReference type="NCBIfam" id="TIGR00180">
    <property type="entry name" value="parB_part"/>
    <property type="match status" value="1"/>
</dbReference>
<dbReference type="Pfam" id="PF17762">
    <property type="entry name" value="HTH_ParB"/>
    <property type="match status" value="1"/>
</dbReference>
<protein>
    <recommendedName>
        <fullName evidence="3">ParB-like N-terminal domain-containing protein</fullName>
    </recommendedName>
</protein>
<dbReference type="SUPFAM" id="SSF110849">
    <property type="entry name" value="ParB/Sulfiredoxin"/>
    <property type="match status" value="1"/>
</dbReference>
<evidence type="ECO:0000313" key="4">
    <source>
        <dbReference type="EMBL" id="OGY42849.1"/>
    </source>
</evidence>
<dbReference type="GO" id="GO:0005694">
    <property type="term" value="C:chromosome"/>
    <property type="evidence" value="ECO:0007669"/>
    <property type="project" value="TreeGrafter"/>
</dbReference>
<keyword evidence="2" id="KW-0159">Chromosome partition</keyword>
<evidence type="ECO:0000259" key="3">
    <source>
        <dbReference type="SMART" id="SM00470"/>
    </source>
</evidence>
<gene>
    <name evidence="4" type="ORF">A2Y67_00075</name>
</gene>
<dbReference type="PANTHER" id="PTHR33375:SF1">
    <property type="entry name" value="CHROMOSOME-PARTITIONING PROTEIN PARB-RELATED"/>
    <property type="match status" value="1"/>
</dbReference>
<organism evidence="4 5">
    <name type="scientific">Candidatus Buchananbacteria bacterium RBG_13_39_9</name>
    <dbReference type="NCBI Taxonomy" id="1797531"/>
    <lineage>
        <taxon>Bacteria</taxon>
        <taxon>Candidatus Buchananiibacteriota</taxon>
    </lineage>
</organism>
<dbReference type="InterPro" id="IPR050336">
    <property type="entry name" value="Chromosome_partition/occlusion"/>
</dbReference>
<comment type="similarity">
    <text evidence="1">Belongs to the ParB family.</text>
</comment>